<comment type="caution">
    <text evidence="8">The sequence shown here is derived from an EMBL/GenBank/DDBJ whole genome shotgun (WGS) entry which is preliminary data.</text>
</comment>
<keyword evidence="2" id="KW-0723">Serine/threonine-protein kinase</keyword>
<evidence type="ECO:0000256" key="1">
    <source>
        <dbReference type="ARBA" id="ARBA00006485"/>
    </source>
</evidence>
<dbReference type="SUPFAM" id="SSF56112">
    <property type="entry name" value="Protein kinase-like (PK-like)"/>
    <property type="match status" value="1"/>
</dbReference>
<comment type="similarity">
    <text evidence="1">Belongs to the protein kinase superfamily. CMGC Ser/Thr protein kinase family. CDC2/CDKX subfamily.</text>
</comment>
<dbReference type="GO" id="GO:0032968">
    <property type="term" value="P:positive regulation of transcription elongation by RNA polymerase II"/>
    <property type="evidence" value="ECO:0007669"/>
    <property type="project" value="TreeGrafter"/>
</dbReference>
<dbReference type="InterPro" id="IPR000719">
    <property type="entry name" value="Prot_kinase_dom"/>
</dbReference>
<dbReference type="SMART" id="SM00220">
    <property type="entry name" value="S_TKc"/>
    <property type="match status" value="1"/>
</dbReference>
<evidence type="ECO:0000313" key="8">
    <source>
        <dbReference type="EMBL" id="RUS32533.1"/>
    </source>
</evidence>
<evidence type="ECO:0000256" key="5">
    <source>
        <dbReference type="ARBA" id="ARBA00022777"/>
    </source>
</evidence>
<dbReference type="PANTHER" id="PTHR24056">
    <property type="entry name" value="CELL DIVISION PROTEIN KINASE"/>
    <property type="match status" value="1"/>
</dbReference>
<dbReference type="AlphaFoldDB" id="A0A433QRX7"/>
<dbReference type="EMBL" id="RBNJ01001992">
    <property type="protein sequence ID" value="RUS32533.1"/>
    <property type="molecule type" value="Genomic_DNA"/>
</dbReference>
<organism evidence="8 9">
    <name type="scientific">Jimgerdemannia flammicorona</name>
    <dbReference type="NCBI Taxonomy" id="994334"/>
    <lineage>
        <taxon>Eukaryota</taxon>
        <taxon>Fungi</taxon>
        <taxon>Fungi incertae sedis</taxon>
        <taxon>Mucoromycota</taxon>
        <taxon>Mucoromycotina</taxon>
        <taxon>Endogonomycetes</taxon>
        <taxon>Endogonales</taxon>
        <taxon>Endogonaceae</taxon>
        <taxon>Jimgerdemannia</taxon>
    </lineage>
</organism>
<dbReference type="InterPro" id="IPR011009">
    <property type="entry name" value="Kinase-like_dom_sf"/>
</dbReference>
<keyword evidence="9" id="KW-1185">Reference proteome</keyword>
<dbReference type="GO" id="GO:0008353">
    <property type="term" value="F:RNA polymerase II CTD heptapeptide repeat kinase activity"/>
    <property type="evidence" value="ECO:0007669"/>
    <property type="project" value="TreeGrafter"/>
</dbReference>
<dbReference type="GO" id="GO:0008024">
    <property type="term" value="C:cyclin/CDK positive transcription elongation factor complex"/>
    <property type="evidence" value="ECO:0007669"/>
    <property type="project" value="TreeGrafter"/>
</dbReference>
<sequence length="193" mass="22209">MKAGKINRPLVFNSSSSGRKVYKARNRDTGELVALKRIRMESEKEGFPITAMREIKLLQRLKHKHIVQLHQIMVSKGSVYMVFEYMDHDLTGVLAHPHHKFGPEHVKCLVMQMLEGLKFLHNRGVLHRDIKGSNLLLNNRGELKLADFGLARVFQRARAHDYTNRVITLWYRPPELLLGATAYGPEVDMWSVG</sequence>
<dbReference type="Proteomes" id="UP000274822">
    <property type="component" value="Unassembled WGS sequence"/>
</dbReference>
<dbReference type="Pfam" id="PF00069">
    <property type="entry name" value="Pkinase"/>
    <property type="match status" value="1"/>
</dbReference>
<gene>
    <name evidence="8" type="ORF">BC938DRAFT_475148</name>
</gene>
<keyword evidence="4" id="KW-0547">Nucleotide-binding</keyword>
<dbReference type="InterPro" id="IPR008271">
    <property type="entry name" value="Ser/Thr_kinase_AS"/>
</dbReference>
<evidence type="ECO:0000256" key="4">
    <source>
        <dbReference type="ARBA" id="ARBA00022741"/>
    </source>
</evidence>
<evidence type="ECO:0000256" key="3">
    <source>
        <dbReference type="ARBA" id="ARBA00022679"/>
    </source>
</evidence>
<keyword evidence="6" id="KW-0067">ATP-binding</keyword>
<protein>
    <submittedName>
        <fullName evidence="8">Kinase-like domain-containing protein</fullName>
    </submittedName>
</protein>
<dbReference type="PANTHER" id="PTHR24056:SF546">
    <property type="entry name" value="CYCLIN-DEPENDENT KINASE 12"/>
    <property type="match status" value="1"/>
</dbReference>
<keyword evidence="3" id="KW-0808">Transferase</keyword>
<evidence type="ECO:0000259" key="7">
    <source>
        <dbReference type="PROSITE" id="PS50011"/>
    </source>
</evidence>
<dbReference type="GO" id="GO:0005524">
    <property type="term" value="F:ATP binding"/>
    <property type="evidence" value="ECO:0007669"/>
    <property type="project" value="UniProtKB-KW"/>
</dbReference>
<proteinExistence type="inferred from homology"/>
<dbReference type="PROSITE" id="PS50011">
    <property type="entry name" value="PROTEIN_KINASE_DOM"/>
    <property type="match status" value="1"/>
</dbReference>
<keyword evidence="5 8" id="KW-0418">Kinase</keyword>
<evidence type="ECO:0000256" key="6">
    <source>
        <dbReference type="ARBA" id="ARBA00022840"/>
    </source>
</evidence>
<dbReference type="Gene3D" id="1.10.510.10">
    <property type="entry name" value="Transferase(Phosphotransferase) domain 1"/>
    <property type="match status" value="1"/>
</dbReference>
<name>A0A433QRX7_9FUNG</name>
<dbReference type="GO" id="GO:0030332">
    <property type="term" value="F:cyclin binding"/>
    <property type="evidence" value="ECO:0007669"/>
    <property type="project" value="TreeGrafter"/>
</dbReference>
<dbReference type="Gene3D" id="3.30.200.20">
    <property type="entry name" value="Phosphorylase Kinase, domain 1"/>
    <property type="match status" value="1"/>
</dbReference>
<dbReference type="PROSITE" id="PS00108">
    <property type="entry name" value="PROTEIN_KINASE_ST"/>
    <property type="match status" value="1"/>
</dbReference>
<evidence type="ECO:0000256" key="2">
    <source>
        <dbReference type="ARBA" id="ARBA00022527"/>
    </source>
</evidence>
<feature type="domain" description="Protein kinase" evidence="7">
    <location>
        <begin position="7"/>
        <end position="193"/>
    </location>
</feature>
<dbReference type="InterPro" id="IPR050108">
    <property type="entry name" value="CDK"/>
</dbReference>
<reference evidence="8 9" key="1">
    <citation type="journal article" date="2018" name="New Phytol.">
        <title>Phylogenomics of Endogonaceae and evolution of mycorrhizas within Mucoromycota.</title>
        <authorList>
            <person name="Chang Y."/>
            <person name="Desiro A."/>
            <person name="Na H."/>
            <person name="Sandor L."/>
            <person name="Lipzen A."/>
            <person name="Clum A."/>
            <person name="Barry K."/>
            <person name="Grigoriev I.V."/>
            <person name="Martin F.M."/>
            <person name="Stajich J.E."/>
            <person name="Smith M.E."/>
            <person name="Bonito G."/>
            <person name="Spatafora J.W."/>
        </authorList>
    </citation>
    <scope>NUCLEOTIDE SEQUENCE [LARGE SCALE GENOMIC DNA]</scope>
    <source>
        <strain evidence="8 9">AD002</strain>
    </source>
</reference>
<evidence type="ECO:0000313" key="9">
    <source>
        <dbReference type="Proteomes" id="UP000274822"/>
    </source>
</evidence>
<accession>A0A433QRX7</accession>